<evidence type="ECO:0000313" key="1">
    <source>
        <dbReference type="EMBL" id="EDM76090.1"/>
    </source>
</evidence>
<dbReference type="InterPro" id="IPR018673">
    <property type="entry name" value="DUF2141"/>
</dbReference>
<dbReference type="OrthoDB" id="9788332at2"/>
<reference evidence="1 2" key="1">
    <citation type="submission" date="2007-06" db="EMBL/GenBank/DDBJ databases">
        <authorList>
            <person name="Shimkets L."/>
            <person name="Ferriera S."/>
            <person name="Johnson J."/>
            <person name="Kravitz S."/>
            <person name="Beeson K."/>
            <person name="Sutton G."/>
            <person name="Rogers Y.-H."/>
            <person name="Friedman R."/>
            <person name="Frazier M."/>
            <person name="Venter J.C."/>
        </authorList>
    </citation>
    <scope>NUCLEOTIDE SEQUENCE [LARGE SCALE GENOMIC DNA]</scope>
    <source>
        <strain evidence="1 2">SIR-1</strain>
    </source>
</reference>
<proteinExistence type="predicted"/>
<dbReference type="eggNOG" id="COG4704">
    <property type="taxonomic scope" value="Bacteria"/>
</dbReference>
<dbReference type="EMBL" id="ABCS01000073">
    <property type="protein sequence ID" value="EDM76090.1"/>
    <property type="molecule type" value="Genomic_DNA"/>
</dbReference>
<dbReference type="STRING" id="391625.PPSIR1_41449"/>
<comment type="caution">
    <text evidence="1">The sequence shown here is derived from an EMBL/GenBank/DDBJ whole genome shotgun (WGS) entry which is preliminary data.</text>
</comment>
<dbReference type="RefSeq" id="WP_006974768.1">
    <property type="nucleotide sequence ID" value="NZ_ABCS01000073.1"/>
</dbReference>
<dbReference type="Proteomes" id="UP000005801">
    <property type="component" value="Unassembled WGS sequence"/>
</dbReference>
<accession>A6GDH8</accession>
<organism evidence="1 2">
    <name type="scientific">Plesiocystis pacifica SIR-1</name>
    <dbReference type="NCBI Taxonomy" id="391625"/>
    <lineage>
        <taxon>Bacteria</taxon>
        <taxon>Pseudomonadati</taxon>
        <taxon>Myxococcota</taxon>
        <taxon>Polyangia</taxon>
        <taxon>Nannocystales</taxon>
        <taxon>Nannocystaceae</taxon>
        <taxon>Plesiocystis</taxon>
    </lineage>
</organism>
<gene>
    <name evidence="1" type="ORF">PPSIR1_41449</name>
</gene>
<sequence>MATRTFLVAALLSTLAVAPEREPASEGAESRIVLEVSELNNDAGRIVALLYTSATGFPRDTEACDDYRTAEISGGKARTSFSNLPAGTYAVLVFHDEDRNGKLKTNFIGMPKEGVGVTNNGSGLPRFSKAKFEVSAGAAVTKKVRINYL</sequence>
<evidence type="ECO:0008006" key="3">
    <source>
        <dbReference type="Google" id="ProtNLM"/>
    </source>
</evidence>
<name>A6GDH8_9BACT</name>
<protein>
    <recommendedName>
        <fullName evidence="3">DUF2141 domain-containing protein</fullName>
    </recommendedName>
</protein>
<dbReference type="Pfam" id="PF09912">
    <property type="entry name" value="DUF2141"/>
    <property type="match status" value="1"/>
</dbReference>
<keyword evidence="2" id="KW-1185">Reference proteome</keyword>
<dbReference type="AlphaFoldDB" id="A6GDH8"/>
<evidence type="ECO:0000313" key="2">
    <source>
        <dbReference type="Proteomes" id="UP000005801"/>
    </source>
</evidence>